<dbReference type="AlphaFoldDB" id="A0AAW0XJA4"/>
<organism evidence="4 5">
    <name type="scientific">Cherax quadricarinatus</name>
    <name type="common">Australian red claw crayfish</name>
    <dbReference type="NCBI Taxonomy" id="27406"/>
    <lineage>
        <taxon>Eukaryota</taxon>
        <taxon>Metazoa</taxon>
        <taxon>Ecdysozoa</taxon>
        <taxon>Arthropoda</taxon>
        <taxon>Crustacea</taxon>
        <taxon>Multicrustacea</taxon>
        <taxon>Malacostraca</taxon>
        <taxon>Eumalacostraca</taxon>
        <taxon>Eucarida</taxon>
        <taxon>Decapoda</taxon>
        <taxon>Pleocyemata</taxon>
        <taxon>Astacidea</taxon>
        <taxon>Parastacoidea</taxon>
        <taxon>Parastacidae</taxon>
        <taxon>Cherax</taxon>
    </lineage>
</organism>
<dbReference type="Proteomes" id="UP001445076">
    <property type="component" value="Unassembled WGS sequence"/>
</dbReference>
<name>A0AAW0XJA4_CHEQU</name>
<accession>A0AAW0XJA4</accession>
<evidence type="ECO:0000256" key="2">
    <source>
        <dbReference type="SAM" id="Phobius"/>
    </source>
</evidence>
<sequence length="240" mass="26262">EGRLSVFSPHQYYLSMMKKILFVAFVSVACAASVEKREGVAGKTKDTVGQTKDTVVQPKESVGEGRDSGSSYAAPAPAPTYDDGGSQGNLYYYYYPVSEYGSAETSDSEYEVLTAIILPLLILGGILLGLSSLTFTLTTQRALTDGPNESDFVTQLHDEIERVFYIYLNAIENEECIKRTICEIGVYSKDLKGKDIVLGLIEPLIPEGMKSNLAIFKKAAESGYETGKCMKFKCNPPKLL</sequence>
<evidence type="ECO:0000313" key="4">
    <source>
        <dbReference type="EMBL" id="KAK8744497.1"/>
    </source>
</evidence>
<feature type="non-terminal residue" evidence="4">
    <location>
        <position position="1"/>
    </location>
</feature>
<keyword evidence="2" id="KW-0812">Transmembrane</keyword>
<evidence type="ECO:0000256" key="3">
    <source>
        <dbReference type="SAM" id="SignalP"/>
    </source>
</evidence>
<evidence type="ECO:0000256" key="1">
    <source>
        <dbReference type="SAM" id="MobiDB-lite"/>
    </source>
</evidence>
<proteinExistence type="predicted"/>
<feature type="transmembrane region" description="Helical" evidence="2">
    <location>
        <begin position="112"/>
        <end position="133"/>
    </location>
</feature>
<feature type="region of interest" description="Disordered" evidence="1">
    <location>
        <begin position="41"/>
        <end position="81"/>
    </location>
</feature>
<keyword evidence="5" id="KW-1185">Reference proteome</keyword>
<gene>
    <name evidence="4" type="ORF">OTU49_000836</name>
</gene>
<keyword evidence="2" id="KW-0472">Membrane</keyword>
<feature type="signal peptide" evidence="3">
    <location>
        <begin position="1"/>
        <end position="31"/>
    </location>
</feature>
<dbReference type="EMBL" id="JARKIK010000022">
    <property type="protein sequence ID" value="KAK8744497.1"/>
    <property type="molecule type" value="Genomic_DNA"/>
</dbReference>
<keyword evidence="2" id="KW-1133">Transmembrane helix</keyword>
<evidence type="ECO:0000313" key="5">
    <source>
        <dbReference type="Proteomes" id="UP001445076"/>
    </source>
</evidence>
<keyword evidence="3" id="KW-0732">Signal</keyword>
<reference evidence="4 5" key="1">
    <citation type="journal article" date="2024" name="BMC Genomics">
        <title>Genome assembly of redclaw crayfish (Cherax quadricarinatus) provides insights into its immune adaptation and hypoxia tolerance.</title>
        <authorList>
            <person name="Liu Z."/>
            <person name="Zheng J."/>
            <person name="Li H."/>
            <person name="Fang K."/>
            <person name="Wang S."/>
            <person name="He J."/>
            <person name="Zhou D."/>
            <person name="Weng S."/>
            <person name="Chi M."/>
            <person name="Gu Z."/>
            <person name="He J."/>
            <person name="Li F."/>
            <person name="Wang M."/>
        </authorList>
    </citation>
    <scope>NUCLEOTIDE SEQUENCE [LARGE SCALE GENOMIC DNA]</scope>
    <source>
        <strain evidence="4">ZL_2023a</strain>
    </source>
</reference>
<feature type="chain" id="PRO_5044001962" evidence="3">
    <location>
        <begin position="32"/>
        <end position="240"/>
    </location>
</feature>
<comment type="caution">
    <text evidence="4">The sequence shown here is derived from an EMBL/GenBank/DDBJ whole genome shotgun (WGS) entry which is preliminary data.</text>
</comment>
<feature type="compositionally biased region" description="Low complexity" evidence="1">
    <location>
        <begin position="68"/>
        <end position="81"/>
    </location>
</feature>
<protein>
    <submittedName>
        <fullName evidence="4">Uncharacterized protein</fullName>
    </submittedName>
</protein>